<dbReference type="Pfam" id="PF08281">
    <property type="entry name" value="Sigma70_r4_2"/>
    <property type="match status" value="1"/>
</dbReference>
<evidence type="ECO:0000313" key="7">
    <source>
        <dbReference type="EMBL" id="SFN91748.1"/>
    </source>
</evidence>
<dbReference type="InterPro" id="IPR007627">
    <property type="entry name" value="RNA_pol_sigma70_r2"/>
</dbReference>
<dbReference type="EMBL" id="FOWD01000004">
    <property type="protein sequence ID" value="SFN91748.1"/>
    <property type="molecule type" value="Genomic_DNA"/>
</dbReference>
<dbReference type="Proteomes" id="UP000198806">
    <property type="component" value="Unassembled WGS sequence"/>
</dbReference>
<dbReference type="Gene3D" id="1.10.10.10">
    <property type="entry name" value="Winged helix-like DNA-binding domain superfamily/Winged helix DNA-binding domain"/>
    <property type="match status" value="1"/>
</dbReference>
<evidence type="ECO:0000256" key="2">
    <source>
        <dbReference type="ARBA" id="ARBA00023015"/>
    </source>
</evidence>
<reference evidence="7 8" key="1">
    <citation type="submission" date="2016-10" db="EMBL/GenBank/DDBJ databases">
        <authorList>
            <person name="de Groot N.N."/>
        </authorList>
    </citation>
    <scope>NUCLEOTIDE SEQUENCE [LARGE SCALE GENOMIC DNA]</scope>
    <source>
        <strain evidence="7 8">DSM 1283</strain>
    </source>
</reference>
<dbReference type="PANTHER" id="PTHR43133">
    <property type="entry name" value="RNA POLYMERASE ECF-TYPE SIGMA FACTO"/>
    <property type="match status" value="1"/>
</dbReference>
<keyword evidence="4" id="KW-0804">Transcription</keyword>
<evidence type="ECO:0000259" key="5">
    <source>
        <dbReference type="Pfam" id="PF04542"/>
    </source>
</evidence>
<evidence type="ECO:0000313" key="8">
    <source>
        <dbReference type="Proteomes" id="UP000198806"/>
    </source>
</evidence>
<keyword evidence="8" id="KW-1185">Reference proteome</keyword>
<evidence type="ECO:0000256" key="1">
    <source>
        <dbReference type="ARBA" id="ARBA00010641"/>
    </source>
</evidence>
<comment type="similarity">
    <text evidence="1">Belongs to the sigma-70 factor family. ECF subfamily.</text>
</comment>
<dbReference type="PANTHER" id="PTHR43133:SF51">
    <property type="entry name" value="RNA POLYMERASE SIGMA FACTOR"/>
    <property type="match status" value="1"/>
</dbReference>
<feature type="domain" description="RNA polymerase sigma factor 70 region 4 type 2" evidence="6">
    <location>
        <begin position="100"/>
        <end position="149"/>
    </location>
</feature>
<dbReference type="InterPro" id="IPR013324">
    <property type="entry name" value="RNA_pol_sigma_r3/r4-like"/>
</dbReference>
<dbReference type="RefSeq" id="WP_091684448.1">
    <property type="nucleotide sequence ID" value="NZ_BAABFM010000079.1"/>
</dbReference>
<dbReference type="STRING" id="1527.SAMN04489757_104100"/>
<accession>A0A1I5CXS3</accession>
<evidence type="ECO:0000256" key="4">
    <source>
        <dbReference type="ARBA" id="ARBA00023163"/>
    </source>
</evidence>
<organism evidence="7 8">
    <name type="scientific">Anaerocolumna aminovalerica</name>
    <dbReference type="NCBI Taxonomy" id="1527"/>
    <lineage>
        <taxon>Bacteria</taxon>
        <taxon>Bacillati</taxon>
        <taxon>Bacillota</taxon>
        <taxon>Clostridia</taxon>
        <taxon>Lachnospirales</taxon>
        <taxon>Lachnospiraceae</taxon>
        <taxon>Anaerocolumna</taxon>
    </lineage>
</organism>
<dbReference type="AlphaFoldDB" id="A0A1I5CXS3"/>
<protein>
    <submittedName>
        <fullName evidence="7">RNA polymerase sigma-70 factor, ECF subfamily</fullName>
    </submittedName>
</protein>
<dbReference type="InterPro" id="IPR014284">
    <property type="entry name" value="RNA_pol_sigma-70_dom"/>
</dbReference>
<dbReference type="Pfam" id="PF04542">
    <property type="entry name" value="Sigma70_r2"/>
    <property type="match status" value="1"/>
</dbReference>
<keyword evidence="2" id="KW-0805">Transcription regulation</keyword>
<name>A0A1I5CXS3_9FIRM</name>
<dbReference type="InterPro" id="IPR013249">
    <property type="entry name" value="RNA_pol_sigma70_r4_t2"/>
</dbReference>
<sequence>MNNAGCIQLNIDEAINKYSDLVYKLAYCRTKNKYDAEDIFQDVFLQLVKYQLTFTGEEHLKAWLIKVTINCCNKYFLSLKNRPYELIPEDLVYLTPEESEVYQAVLSLQKKYRTVIHLFYYEELTIKQISDVLGKKEGTIKSLLSRGRNLLKMKLLDGFSEESDIHVRKI</sequence>
<dbReference type="CDD" id="cd06171">
    <property type="entry name" value="Sigma70_r4"/>
    <property type="match status" value="1"/>
</dbReference>
<dbReference type="OrthoDB" id="9795666at2"/>
<evidence type="ECO:0000259" key="6">
    <source>
        <dbReference type="Pfam" id="PF08281"/>
    </source>
</evidence>
<dbReference type="Gene3D" id="1.10.1740.10">
    <property type="match status" value="1"/>
</dbReference>
<evidence type="ECO:0000256" key="3">
    <source>
        <dbReference type="ARBA" id="ARBA00023082"/>
    </source>
</evidence>
<gene>
    <name evidence="7" type="ORF">SAMN04489757_104100</name>
</gene>
<dbReference type="SUPFAM" id="SSF88659">
    <property type="entry name" value="Sigma3 and sigma4 domains of RNA polymerase sigma factors"/>
    <property type="match status" value="1"/>
</dbReference>
<dbReference type="GO" id="GO:0003677">
    <property type="term" value="F:DNA binding"/>
    <property type="evidence" value="ECO:0007669"/>
    <property type="project" value="InterPro"/>
</dbReference>
<dbReference type="InterPro" id="IPR039425">
    <property type="entry name" value="RNA_pol_sigma-70-like"/>
</dbReference>
<dbReference type="NCBIfam" id="TIGR02937">
    <property type="entry name" value="sigma70-ECF"/>
    <property type="match status" value="1"/>
</dbReference>
<dbReference type="SUPFAM" id="SSF88946">
    <property type="entry name" value="Sigma2 domain of RNA polymerase sigma factors"/>
    <property type="match status" value="1"/>
</dbReference>
<feature type="domain" description="RNA polymerase sigma-70 region 2" evidence="5">
    <location>
        <begin position="15"/>
        <end position="78"/>
    </location>
</feature>
<dbReference type="InterPro" id="IPR036388">
    <property type="entry name" value="WH-like_DNA-bd_sf"/>
</dbReference>
<keyword evidence="3" id="KW-0731">Sigma factor</keyword>
<dbReference type="GO" id="GO:0006352">
    <property type="term" value="P:DNA-templated transcription initiation"/>
    <property type="evidence" value="ECO:0007669"/>
    <property type="project" value="InterPro"/>
</dbReference>
<dbReference type="GO" id="GO:0016987">
    <property type="term" value="F:sigma factor activity"/>
    <property type="evidence" value="ECO:0007669"/>
    <property type="project" value="UniProtKB-KW"/>
</dbReference>
<dbReference type="InterPro" id="IPR013325">
    <property type="entry name" value="RNA_pol_sigma_r2"/>
</dbReference>
<proteinExistence type="inferred from homology"/>